<dbReference type="GO" id="GO:0003729">
    <property type="term" value="F:mRNA binding"/>
    <property type="evidence" value="ECO:0007669"/>
    <property type="project" value="InterPro"/>
</dbReference>
<dbReference type="PANTHER" id="PTHR15921">
    <property type="entry name" value="PRE-MRNA CLEAVAGE COMPLEX II"/>
    <property type="match status" value="1"/>
</dbReference>
<feature type="domain" description="CID" evidence="1">
    <location>
        <begin position="1"/>
        <end position="106"/>
    </location>
</feature>
<dbReference type="InterPro" id="IPR006569">
    <property type="entry name" value="CID_dom"/>
</dbReference>
<dbReference type="Gene3D" id="1.25.40.90">
    <property type="match status" value="1"/>
</dbReference>
<dbReference type="CDD" id="cd16982">
    <property type="entry name" value="CID_Pcf11"/>
    <property type="match status" value="1"/>
</dbReference>
<dbReference type="SUPFAM" id="SSF48464">
    <property type="entry name" value="ENTH/VHS domain"/>
    <property type="match status" value="1"/>
</dbReference>
<evidence type="ECO:0000259" key="1">
    <source>
        <dbReference type="PROSITE" id="PS51391"/>
    </source>
</evidence>
<proteinExistence type="predicted"/>
<name>A0A4P9XZV0_9FUNG</name>
<dbReference type="OrthoDB" id="343582at2759"/>
<dbReference type="PROSITE" id="PS51391">
    <property type="entry name" value="CID"/>
    <property type="match status" value="1"/>
</dbReference>
<evidence type="ECO:0000313" key="3">
    <source>
        <dbReference type="Proteomes" id="UP000267251"/>
    </source>
</evidence>
<dbReference type="SMART" id="SM00582">
    <property type="entry name" value="RPR"/>
    <property type="match status" value="1"/>
</dbReference>
<evidence type="ECO:0000313" key="2">
    <source>
        <dbReference type="EMBL" id="RKP12036.1"/>
    </source>
</evidence>
<dbReference type="PANTHER" id="PTHR15921:SF3">
    <property type="entry name" value="PRE-MRNA CLEAVAGE COMPLEX 2 PROTEIN PCF11"/>
    <property type="match status" value="1"/>
</dbReference>
<dbReference type="GO" id="GO:0000993">
    <property type="term" value="F:RNA polymerase II complex binding"/>
    <property type="evidence" value="ECO:0007669"/>
    <property type="project" value="InterPro"/>
</dbReference>
<dbReference type="AlphaFoldDB" id="A0A4P9XZV0"/>
<dbReference type="InterPro" id="IPR045154">
    <property type="entry name" value="PCF11-like"/>
</dbReference>
<dbReference type="GO" id="GO:0005737">
    <property type="term" value="C:cytoplasm"/>
    <property type="evidence" value="ECO:0007669"/>
    <property type="project" value="TreeGrafter"/>
</dbReference>
<sequence>FLHKLRELTFNSKPLITSLSILAGEYIAVAPAVAEALVEHIRIQSSAEIRLPSLYLMDSICKNVGSVYTRIFSHSVSSIFLDTFGIAKDPDTRRRLERLLGTWKSG</sequence>
<dbReference type="GO" id="GO:0006369">
    <property type="term" value="P:termination of RNA polymerase II transcription"/>
    <property type="evidence" value="ECO:0007669"/>
    <property type="project" value="InterPro"/>
</dbReference>
<dbReference type="GO" id="GO:0005849">
    <property type="term" value="C:mRNA cleavage factor complex"/>
    <property type="evidence" value="ECO:0007669"/>
    <property type="project" value="TreeGrafter"/>
</dbReference>
<feature type="non-terminal residue" evidence="2">
    <location>
        <position position="106"/>
    </location>
</feature>
<dbReference type="InterPro" id="IPR047415">
    <property type="entry name" value="Pcf11_CID"/>
</dbReference>
<dbReference type="Proteomes" id="UP000267251">
    <property type="component" value="Unassembled WGS sequence"/>
</dbReference>
<dbReference type="EMBL" id="KZ988514">
    <property type="protein sequence ID" value="RKP12036.1"/>
    <property type="molecule type" value="Genomic_DNA"/>
</dbReference>
<dbReference type="InterPro" id="IPR008942">
    <property type="entry name" value="ENTH_VHS"/>
</dbReference>
<reference evidence="3" key="1">
    <citation type="journal article" date="2018" name="Nat. Microbiol.">
        <title>Leveraging single-cell genomics to expand the fungal tree of life.</title>
        <authorList>
            <person name="Ahrendt S.R."/>
            <person name="Quandt C.A."/>
            <person name="Ciobanu D."/>
            <person name="Clum A."/>
            <person name="Salamov A."/>
            <person name="Andreopoulos B."/>
            <person name="Cheng J.F."/>
            <person name="Woyke T."/>
            <person name="Pelin A."/>
            <person name="Henrissat B."/>
            <person name="Reynolds N.K."/>
            <person name="Benny G.L."/>
            <person name="Smith M.E."/>
            <person name="James T.Y."/>
            <person name="Grigoriev I.V."/>
        </authorList>
    </citation>
    <scope>NUCLEOTIDE SEQUENCE [LARGE SCALE GENOMIC DNA]</scope>
</reference>
<gene>
    <name evidence="2" type="ORF">BJ684DRAFT_4708</name>
</gene>
<accession>A0A4P9XZV0</accession>
<dbReference type="GO" id="GO:0031124">
    <property type="term" value="P:mRNA 3'-end processing"/>
    <property type="evidence" value="ECO:0007669"/>
    <property type="project" value="InterPro"/>
</dbReference>
<feature type="non-terminal residue" evidence="2">
    <location>
        <position position="1"/>
    </location>
</feature>
<keyword evidence="3" id="KW-1185">Reference proteome</keyword>
<organism evidence="2 3">
    <name type="scientific">Piptocephalis cylindrospora</name>
    <dbReference type="NCBI Taxonomy" id="1907219"/>
    <lineage>
        <taxon>Eukaryota</taxon>
        <taxon>Fungi</taxon>
        <taxon>Fungi incertae sedis</taxon>
        <taxon>Zoopagomycota</taxon>
        <taxon>Zoopagomycotina</taxon>
        <taxon>Zoopagomycetes</taxon>
        <taxon>Zoopagales</taxon>
        <taxon>Piptocephalidaceae</taxon>
        <taxon>Piptocephalis</taxon>
    </lineage>
</organism>
<protein>
    <recommendedName>
        <fullName evidence="1">CID domain-containing protein</fullName>
    </recommendedName>
</protein>
<dbReference type="Pfam" id="PF04818">
    <property type="entry name" value="CID"/>
    <property type="match status" value="1"/>
</dbReference>